<evidence type="ECO:0000259" key="1">
    <source>
        <dbReference type="Pfam" id="PF07693"/>
    </source>
</evidence>
<name>A0ABV6EN30_9BRAD</name>
<proteinExistence type="predicted"/>
<dbReference type="Proteomes" id="UP001589775">
    <property type="component" value="Unassembled WGS sequence"/>
</dbReference>
<organism evidence="2 3">
    <name type="scientific">Rhodopseudomonas telluris</name>
    <dbReference type="NCBI Taxonomy" id="644215"/>
    <lineage>
        <taxon>Bacteria</taxon>
        <taxon>Pseudomonadati</taxon>
        <taxon>Pseudomonadota</taxon>
        <taxon>Alphaproteobacteria</taxon>
        <taxon>Hyphomicrobiales</taxon>
        <taxon>Nitrobacteraceae</taxon>
        <taxon>Rhodopseudomonas</taxon>
    </lineage>
</organism>
<dbReference type="InterPro" id="IPR027417">
    <property type="entry name" value="P-loop_NTPase"/>
</dbReference>
<accession>A0ABV6EN30</accession>
<dbReference type="EMBL" id="JBHLWM010000001">
    <property type="protein sequence ID" value="MFC0239527.1"/>
    <property type="molecule type" value="Genomic_DNA"/>
</dbReference>
<sequence>MEDEISAIWRGDAFERRGEAEFLISFIDGRLAERRLTDGPKSFVLNLDAPWGEGKTYFLERFRNHLASIGRAAAFINAWTDDYSEDPLLAFMDGIERAVSSSPSVSQAAKRTFRKVVAAGGELAVAGTKGLIAQTAKRYVGGAALDEMVQILGDSAKESAKDAGKEIERTFDKFIEAEASALLEKFRRNKKTVENFKSHLGDFVSKLRAEDKTPLYILVDELDRCRPNYAIELLERIKHLFDMPDVAFVIATDADQLAQAMGAVYGVNFDGRRYLHRFFDQSYSLDRAEKRAFLEDLLVRKPIVLERFCLPLDVGLEAYLNDGFKQFAFGPRDIQRSYDIIRSIGSAWNKSIPVELTVLFPMVLGCQMGLTPAFTNQFAEALNLRREKPRKWFVQIGNSYSGVAVDRVDSIDLFQAFVLYGQNPLKDIVENRGDDWRRWVITKFHDEFVRLNFSSFNPLDPELTIMHSYPFLIRSAGRLN</sequence>
<dbReference type="Pfam" id="PF07693">
    <property type="entry name" value="KAP_NTPase"/>
    <property type="match status" value="1"/>
</dbReference>
<feature type="domain" description="KAP NTPase" evidence="1">
    <location>
        <begin position="41"/>
        <end position="277"/>
    </location>
</feature>
<dbReference type="SUPFAM" id="SSF52540">
    <property type="entry name" value="P-loop containing nucleoside triphosphate hydrolases"/>
    <property type="match status" value="1"/>
</dbReference>
<protein>
    <submittedName>
        <fullName evidence="2">P-loop NTPase fold protein</fullName>
    </submittedName>
</protein>
<comment type="caution">
    <text evidence="2">The sequence shown here is derived from an EMBL/GenBank/DDBJ whole genome shotgun (WGS) entry which is preliminary data.</text>
</comment>
<dbReference type="InterPro" id="IPR011646">
    <property type="entry name" value="KAP_P-loop"/>
</dbReference>
<dbReference type="RefSeq" id="WP_378384430.1">
    <property type="nucleotide sequence ID" value="NZ_JBHLWM010000001.1"/>
</dbReference>
<evidence type="ECO:0000313" key="3">
    <source>
        <dbReference type="Proteomes" id="UP001589775"/>
    </source>
</evidence>
<keyword evidence="3" id="KW-1185">Reference proteome</keyword>
<gene>
    <name evidence="2" type="ORF">ACFFJ6_03565</name>
</gene>
<reference evidence="2 3" key="1">
    <citation type="submission" date="2024-09" db="EMBL/GenBank/DDBJ databases">
        <authorList>
            <person name="Sun Q."/>
            <person name="Mori K."/>
        </authorList>
    </citation>
    <scope>NUCLEOTIDE SEQUENCE [LARGE SCALE GENOMIC DNA]</scope>
    <source>
        <strain evidence="2 3">KCTC 23279</strain>
    </source>
</reference>
<evidence type="ECO:0000313" key="2">
    <source>
        <dbReference type="EMBL" id="MFC0239527.1"/>
    </source>
</evidence>